<dbReference type="InterPro" id="IPR036637">
    <property type="entry name" value="Phosphohistidine_dom_sf"/>
</dbReference>
<dbReference type="PANTHER" id="PTHR43615">
    <property type="entry name" value="PHOSPHOENOLPYRUVATE SYNTHASE-RELATED"/>
    <property type="match status" value="1"/>
</dbReference>
<dbReference type="Pfam" id="PF00391">
    <property type="entry name" value="PEP-utilizers"/>
    <property type="match status" value="1"/>
</dbReference>
<feature type="domain" description="Pyruvate phosphate dikinase AMP/ATP-binding" evidence="3">
    <location>
        <begin position="40"/>
        <end position="310"/>
    </location>
</feature>
<dbReference type="SUPFAM" id="SSF52009">
    <property type="entry name" value="Phosphohistidine domain"/>
    <property type="match status" value="1"/>
</dbReference>
<dbReference type="Gene3D" id="3.30.1490.20">
    <property type="entry name" value="ATP-grasp fold, A domain"/>
    <property type="match status" value="1"/>
</dbReference>
<dbReference type="RefSeq" id="WP_229231631.1">
    <property type="nucleotide sequence ID" value="NZ_AP024525.1"/>
</dbReference>
<dbReference type="InterPro" id="IPR013815">
    <property type="entry name" value="ATP_grasp_subdomain_1"/>
</dbReference>
<dbReference type="PANTHER" id="PTHR43615:SF1">
    <property type="entry name" value="PPDK_N DOMAIN-CONTAINING PROTEIN"/>
    <property type="match status" value="1"/>
</dbReference>
<dbReference type="Gene3D" id="3.50.30.10">
    <property type="entry name" value="Phosphohistidine domain"/>
    <property type="match status" value="1"/>
</dbReference>
<dbReference type="InterPro" id="IPR002192">
    <property type="entry name" value="PPDK_AMP/ATP-bd"/>
</dbReference>
<proteinExistence type="predicted"/>
<dbReference type="InterPro" id="IPR008279">
    <property type="entry name" value="PEP-util_enz_mobile_dom"/>
</dbReference>
<evidence type="ECO:0000259" key="3">
    <source>
        <dbReference type="Pfam" id="PF01326"/>
    </source>
</evidence>
<name>A0ABM7PS16_SINCY</name>
<accession>A0ABM7PS16</accession>
<feature type="compositionally biased region" description="Pro residues" evidence="1">
    <location>
        <begin position="1"/>
        <end position="12"/>
    </location>
</feature>
<dbReference type="SUPFAM" id="SSF56059">
    <property type="entry name" value="Glutathione synthetase ATP-binding domain-like"/>
    <property type="match status" value="1"/>
</dbReference>
<dbReference type="InterPro" id="IPR051549">
    <property type="entry name" value="PEP_Utilizing_Enz"/>
</dbReference>
<evidence type="ECO:0008006" key="6">
    <source>
        <dbReference type="Google" id="ProtNLM"/>
    </source>
</evidence>
<sequence>MHDGAAPPPAAPEPRAAARERPGPPLVLALASVRATDLPAAGGKGANLGELLAAGLPVPPGFVVTTAAYRAHAGHAGLDPGRAASDPAGARRLLAGTPLDPATRHAIAAALIELGPAGAPVAVRSSATAEDLPGAAFAGQQDTFLDVSGTEAVLDAVRRCWASLWTDRAVDYRERQGIDAREVAIAVVVQRMVPAEAAGVVFTANPLTGRRGELVVDAAPGLGEAVVSGEVTPEHLVLARDGTVRSVALQHDGAPRVLPDAEAGQLADLAARTERHFSRLAGEERPQDIEWALADGRISLVQARPMTALPPEPPELDFIQRAVGPFFLEMFTQRPYPLDVTGWLGPGVVHMLDLMAGSVGVRFPPLPHLLRERDGVALQLVPPRPRPSLLTLGAPLSVARRARAFDTRRWTEDPIFREFESAVAALDAEDPADLPWPDLVRRMERCIAAMVPLALVRVRYLPGSFVPFGPLRLLLVVLGLGRLASPLVAGGRTRTRDGNDALEVLAAVVRADPELARAARELDAAGFLAAVRTRPEFGAFAARLDAYLAEYGHRESVSVVIATAPTWRDDPTPVAALLQSLAEAPPAARPQDRSAEALAELLGHPLLLRSRRASAAARAVVEACRRGLAFREDTHFHLTRLMPPLRATFLELGRRLTGAGALGAPEDVFHLRVEELRGLSDPAMMDDGDASRMRGLAERRARLRREYARVPMLDPGLFAQHRGRTDAAGALLTGTPASGGVAAGPVRVVMGPEGFASLRAGEVLVCPNTNPSWTPLFARSAAVVVDTGGLGSHAAIVAREYGVPAVMATGNGTAVLRDGQRVRVDGGRGRVDPA</sequence>
<gene>
    <name evidence="4" type="ORF">SCMU_07150</name>
</gene>
<evidence type="ECO:0000259" key="2">
    <source>
        <dbReference type="Pfam" id="PF00391"/>
    </source>
</evidence>
<evidence type="ECO:0000313" key="4">
    <source>
        <dbReference type="EMBL" id="BCT74873.1"/>
    </source>
</evidence>
<dbReference type="Proteomes" id="UP001319861">
    <property type="component" value="Chromosome"/>
</dbReference>
<dbReference type="EMBL" id="AP024525">
    <property type="protein sequence ID" value="BCT74873.1"/>
    <property type="molecule type" value="Genomic_DNA"/>
</dbReference>
<feature type="region of interest" description="Disordered" evidence="1">
    <location>
        <begin position="1"/>
        <end position="21"/>
    </location>
</feature>
<protein>
    <recommendedName>
        <fullName evidence="6">Phosphoenolpyruvate synthase</fullName>
    </recommendedName>
</protein>
<dbReference type="Gene3D" id="3.30.470.20">
    <property type="entry name" value="ATP-grasp fold, B domain"/>
    <property type="match status" value="2"/>
</dbReference>
<feature type="domain" description="PEP-utilising enzyme mobile" evidence="2">
    <location>
        <begin position="759"/>
        <end position="829"/>
    </location>
</feature>
<reference evidence="4 5" key="1">
    <citation type="journal article" date="2021" name="J. Biosci. Bioeng.">
        <title>Identification and characterization of a chc gene cluster responsible for the aromatization pathway of cyclohexanecarboxylate degradation in Sinomonas cyclohexanicum ATCC 51369.</title>
        <authorList>
            <person name="Yamamoto T."/>
            <person name="Hasegawa Y."/>
            <person name="Lau P.C.K."/>
            <person name="Iwaki H."/>
        </authorList>
    </citation>
    <scope>NUCLEOTIDE SEQUENCE [LARGE SCALE GENOMIC DNA]</scope>
    <source>
        <strain evidence="4 5">ATCC 51369</strain>
    </source>
</reference>
<dbReference type="Pfam" id="PF01326">
    <property type="entry name" value="PPDK_N"/>
    <property type="match status" value="1"/>
</dbReference>
<evidence type="ECO:0000256" key="1">
    <source>
        <dbReference type="SAM" id="MobiDB-lite"/>
    </source>
</evidence>
<organism evidence="4 5">
    <name type="scientific">Sinomonas cyclohexanicum</name>
    <name type="common">Corynebacterium cyclohexanicum</name>
    <dbReference type="NCBI Taxonomy" id="322009"/>
    <lineage>
        <taxon>Bacteria</taxon>
        <taxon>Bacillati</taxon>
        <taxon>Actinomycetota</taxon>
        <taxon>Actinomycetes</taxon>
        <taxon>Micrococcales</taxon>
        <taxon>Micrococcaceae</taxon>
        <taxon>Sinomonas</taxon>
    </lineage>
</organism>
<evidence type="ECO:0000313" key="5">
    <source>
        <dbReference type="Proteomes" id="UP001319861"/>
    </source>
</evidence>
<keyword evidence="5" id="KW-1185">Reference proteome</keyword>